<dbReference type="Proteomes" id="UP000275846">
    <property type="component" value="Unassembled WGS sequence"/>
</dbReference>
<sequence length="205" mass="22803">MGILHMFLMLNELLDGSPPRHLQDEALTSTPTITPGLLSTSNQVTQKLEDPHAPDNNATVKARCCPLRNVIQFTALKVPGRARCQHQGWFDDNDADVMKSKILKHWAEHFRSVLNSSSAISDAVIDRLPRVGPNNDLDLPPSLPETIWAMQQISSGEASGSDVIPPKDYKHGGPQLMVELTTLFQEMWCEGKVPQDFKDVTIVHF</sequence>
<name>A0A183SVI6_SCHSO</name>
<keyword evidence="2" id="KW-1185">Reference proteome</keyword>
<dbReference type="EMBL" id="UYSU01034545">
    <property type="protein sequence ID" value="VDL94619.1"/>
    <property type="molecule type" value="Genomic_DNA"/>
</dbReference>
<gene>
    <name evidence="1" type="ORF">SSLN_LOCUS8234</name>
</gene>
<reference evidence="3" key="1">
    <citation type="submission" date="2016-06" db="UniProtKB">
        <authorList>
            <consortium name="WormBaseParasite"/>
        </authorList>
    </citation>
    <scope>IDENTIFICATION</scope>
</reference>
<evidence type="ECO:0000313" key="2">
    <source>
        <dbReference type="Proteomes" id="UP000275846"/>
    </source>
</evidence>
<organism evidence="3">
    <name type="scientific">Schistocephalus solidus</name>
    <name type="common">Tapeworm</name>
    <dbReference type="NCBI Taxonomy" id="70667"/>
    <lineage>
        <taxon>Eukaryota</taxon>
        <taxon>Metazoa</taxon>
        <taxon>Spiralia</taxon>
        <taxon>Lophotrochozoa</taxon>
        <taxon>Platyhelminthes</taxon>
        <taxon>Cestoda</taxon>
        <taxon>Eucestoda</taxon>
        <taxon>Diphyllobothriidea</taxon>
        <taxon>Diphyllobothriidae</taxon>
        <taxon>Schistocephalus</taxon>
    </lineage>
</organism>
<dbReference type="WBParaSite" id="SSLN_0000856101-mRNA-1">
    <property type="protein sequence ID" value="SSLN_0000856101-mRNA-1"/>
    <property type="gene ID" value="SSLN_0000856101"/>
</dbReference>
<proteinExistence type="predicted"/>
<dbReference type="OrthoDB" id="10070415at2759"/>
<protein>
    <submittedName>
        <fullName evidence="1 3">Uncharacterized protein</fullName>
    </submittedName>
</protein>
<dbReference type="AlphaFoldDB" id="A0A183SVI6"/>
<evidence type="ECO:0000313" key="1">
    <source>
        <dbReference type="EMBL" id="VDL94619.1"/>
    </source>
</evidence>
<evidence type="ECO:0000313" key="3">
    <source>
        <dbReference type="WBParaSite" id="SSLN_0000856101-mRNA-1"/>
    </source>
</evidence>
<reference evidence="1 2" key="2">
    <citation type="submission" date="2018-11" db="EMBL/GenBank/DDBJ databases">
        <authorList>
            <consortium name="Pathogen Informatics"/>
        </authorList>
    </citation>
    <scope>NUCLEOTIDE SEQUENCE [LARGE SCALE GENOMIC DNA]</scope>
    <source>
        <strain evidence="1 2">NST_G2</strain>
    </source>
</reference>
<accession>A0A183SVI6</accession>